<keyword evidence="3" id="KW-1185">Reference proteome</keyword>
<keyword evidence="1" id="KW-0732">Signal</keyword>
<dbReference type="Proteomes" id="UP000026915">
    <property type="component" value="Chromosome 9"/>
</dbReference>
<protein>
    <submittedName>
        <fullName evidence="2">Uncharacterized protein</fullName>
    </submittedName>
</protein>
<gene>
    <name evidence="2" type="ORF">TCM_037863</name>
</gene>
<dbReference type="EMBL" id="CM001887">
    <property type="protein sequence ID" value="EOY30766.1"/>
    <property type="molecule type" value="Genomic_DNA"/>
</dbReference>
<evidence type="ECO:0000313" key="2">
    <source>
        <dbReference type="EMBL" id="EOY30766.1"/>
    </source>
</evidence>
<feature type="chain" id="PRO_5001603589" evidence="1">
    <location>
        <begin position="22"/>
        <end position="67"/>
    </location>
</feature>
<dbReference type="AlphaFoldDB" id="A0A061GMM1"/>
<sequence>MAASTLLSLSCLFLLLLLVNSLDPLSSPPFLLCSAPNPDSKQKNVLTENEDSSDCPLRFHMRVTDRS</sequence>
<dbReference type="InParanoid" id="A0A061GMM1"/>
<name>A0A061GMM1_THECC</name>
<dbReference type="HOGENOM" id="CLU_2817640_0_0_1"/>
<accession>A0A061GMM1</accession>
<dbReference type="Gramene" id="EOY30766">
    <property type="protein sequence ID" value="EOY30766"/>
    <property type="gene ID" value="TCM_037863"/>
</dbReference>
<evidence type="ECO:0000313" key="3">
    <source>
        <dbReference type="Proteomes" id="UP000026915"/>
    </source>
</evidence>
<proteinExistence type="predicted"/>
<feature type="signal peptide" evidence="1">
    <location>
        <begin position="1"/>
        <end position="21"/>
    </location>
</feature>
<reference evidence="2 3" key="1">
    <citation type="journal article" date="2013" name="Genome Biol.">
        <title>The genome sequence of the most widely cultivated cacao type and its use to identify candidate genes regulating pod color.</title>
        <authorList>
            <person name="Motamayor J.C."/>
            <person name="Mockaitis K."/>
            <person name="Schmutz J."/>
            <person name="Haiminen N."/>
            <person name="Iii D.L."/>
            <person name="Cornejo O."/>
            <person name="Findley S.D."/>
            <person name="Zheng P."/>
            <person name="Utro F."/>
            <person name="Royaert S."/>
            <person name="Saski C."/>
            <person name="Jenkins J."/>
            <person name="Podicheti R."/>
            <person name="Zhao M."/>
            <person name="Scheffler B.E."/>
            <person name="Stack J.C."/>
            <person name="Feltus F.A."/>
            <person name="Mustiga G.M."/>
            <person name="Amores F."/>
            <person name="Phillips W."/>
            <person name="Marelli J.P."/>
            <person name="May G.D."/>
            <person name="Shapiro H."/>
            <person name="Ma J."/>
            <person name="Bustamante C.D."/>
            <person name="Schnell R.J."/>
            <person name="Main D."/>
            <person name="Gilbert D."/>
            <person name="Parida L."/>
            <person name="Kuhn D.N."/>
        </authorList>
    </citation>
    <scope>NUCLEOTIDE SEQUENCE [LARGE SCALE GENOMIC DNA]</scope>
    <source>
        <strain evidence="3">cv. Matina 1-6</strain>
    </source>
</reference>
<evidence type="ECO:0000256" key="1">
    <source>
        <dbReference type="SAM" id="SignalP"/>
    </source>
</evidence>
<organism evidence="2 3">
    <name type="scientific">Theobroma cacao</name>
    <name type="common">Cacao</name>
    <name type="synonym">Cocoa</name>
    <dbReference type="NCBI Taxonomy" id="3641"/>
    <lineage>
        <taxon>Eukaryota</taxon>
        <taxon>Viridiplantae</taxon>
        <taxon>Streptophyta</taxon>
        <taxon>Embryophyta</taxon>
        <taxon>Tracheophyta</taxon>
        <taxon>Spermatophyta</taxon>
        <taxon>Magnoliopsida</taxon>
        <taxon>eudicotyledons</taxon>
        <taxon>Gunneridae</taxon>
        <taxon>Pentapetalae</taxon>
        <taxon>rosids</taxon>
        <taxon>malvids</taxon>
        <taxon>Malvales</taxon>
        <taxon>Malvaceae</taxon>
        <taxon>Byttnerioideae</taxon>
        <taxon>Theobroma</taxon>
    </lineage>
</organism>